<evidence type="ECO:0000259" key="2">
    <source>
        <dbReference type="PROSITE" id="PS50801"/>
    </source>
</evidence>
<dbReference type="GO" id="GO:0043856">
    <property type="term" value="F:anti-sigma factor antagonist activity"/>
    <property type="evidence" value="ECO:0007669"/>
    <property type="project" value="TreeGrafter"/>
</dbReference>
<dbReference type="EMBL" id="JAGSMN010000585">
    <property type="protein sequence ID" value="MBR7676087.1"/>
    <property type="molecule type" value="Genomic_DNA"/>
</dbReference>
<evidence type="ECO:0000313" key="3">
    <source>
        <dbReference type="EMBL" id="MBR7676087.1"/>
    </source>
</evidence>
<evidence type="ECO:0000313" key="4">
    <source>
        <dbReference type="Proteomes" id="UP000675554"/>
    </source>
</evidence>
<dbReference type="InterPro" id="IPR002645">
    <property type="entry name" value="STAS_dom"/>
</dbReference>
<dbReference type="PROSITE" id="PS50801">
    <property type="entry name" value="STAS"/>
    <property type="match status" value="1"/>
</dbReference>
<dbReference type="PANTHER" id="PTHR33495">
    <property type="entry name" value="ANTI-SIGMA FACTOR ANTAGONIST TM_1081-RELATED-RELATED"/>
    <property type="match status" value="1"/>
</dbReference>
<feature type="region of interest" description="Disordered" evidence="1">
    <location>
        <begin position="120"/>
        <end position="144"/>
    </location>
</feature>
<name>A0A8T4J1P0_9ACTN</name>
<dbReference type="CDD" id="cd07043">
    <property type="entry name" value="STAS_anti-anti-sigma_factors"/>
    <property type="match status" value="1"/>
</dbReference>
<dbReference type="Pfam" id="PF01740">
    <property type="entry name" value="STAS"/>
    <property type="match status" value="1"/>
</dbReference>
<reference evidence="3" key="1">
    <citation type="submission" date="2021-04" db="EMBL/GenBank/DDBJ databases">
        <title>Sequencing of actinobacteria type strains.</title>
        <authorList>
            <person name="Nguyen G.-S."/>
            <person name="Wentzel A."/>
        </authorList>
    </citation>
    <scope>NUCLEOTIDE SEQUENCE</scope>
    <source>
        <strain evidence="3">DSM 42095</strain>
    </source>
</reference>
<dbReference type="Gene3D" id="3.30.750.24">
    <property type="entry name" value="STAS domain"/>
    <property type="match status" value="1"/>
</dbReference>
<comment type="caution">
    <text evidence="3">The sequence shown here is derived from an EMBL/GenBank/DDBJ whole genome shotgun (WGS) entry which is preliminary data.</text>
</comment>
<proteinExistence type="predicted"/>
<accession>A0A8T4J1P0</accession>
<keyword evidence="4" id="KW-1185">Reference proteome</keyword>
<evidence type="ECO:0000256" key="1">
    <source>
        <dbReference type="SAM" id="MobiDB-lite"/>
    </source>
</evidence>
<dbReference type="SUPFAM" id="SSF52091">
    <property type="entry name" value="SpoIIaa-like"/>
    <property type="match status" value="1"/>
</dbReference>
<dbReference type="AlphaFoldDB" id="A0A8T4J1P0"/>
<protein>
    <submittedName>
        <fullName evidence="3">STAS domain-containing protein</fullName>
    </submittedName>
</protein>
<dbReference type="InterPro" id="IPR036513">
    <property type="entry name" value="STAS_dom_sf"/>
</dbReference>
<gene>
    <name evidence="3" type="ORF">KDA82_24380</name>
</gene>
<feature type="domain" description="STAS" evidence="2">
    <location>
        <begin position="9"/>
        <end position="118"/>
    </location>
</feature>
<organism evidence="3 4">
    <name type="scientific">Streptomyces daliensis</name>
    <dbReference type="NCBI Taxonomy" id="299421"/>
    <lineage>
        <taxon>Bacteria</taxon>
        <taxon>Bacillati</taxon>
        <taxon>Actinomycetota</taxon>
        <taxon>Actinomycetes</taxon>
        <taxon>Kitasatosporales</taxon>
        <taxon>Streptomycetaceae</taxon>
        <taxon>Streptomyces</taxon>
    </lineage>
</organism>
<sequence length="144" mass="15298">MPPGTGHLVITTLAHSDSCAVLRVSGDLDYASELSFMAALGDAVDAGYRYLVLDVTALVFCDSRGLNCLLALRWLLHRRPGALLLVHVGRRLTALLAQTGSTDLFPSFLTVRHALETVPESSRPVWPPTADATAAPSGEQDSGS</sequence>
<dbReference type="Proteomes" id="UP000675554">
    <property type="component" value="Unassembled WGS sequence"/>
</dbReference>
<dbReference type="PANTHER" id="PTHR33495:SF2">
    <property type="entry name" value="ANTI-SIGMA FACTOR ANTAGONIST TM_1081-RELATED"/>
    <property type="match status" value="1"/>
</dbReference>